<sequence>MSNFDPYDIAFLGKVIKLSGSTAIVNFGGINREVEVGLVDVKEGDYVLAHAGYAIKVIAEDEINGNLFRIINELR</sequence>
<name>A0A031LK94_9CREN</name>
<dbReference type="SUPFAM" id="SSF159127">
    <property type="entry name" value="HupF/HypC-like"/>
    <property type="match status" value="1"/>
</dbReference>
<comment type="caution">
    <text evidence="2">The sequence shown here is derived from an EMBL/GenBank/DDBJ whole genome shotgun (WGS) entry which is preliminary data.</text>
</comment>
<dbReference type="STRING" id="1160895.CM19_10800"/>
<dbReference type="InterPro" id="IPR001109">
    <property type="entry name" value="Hydrogenase_HupF/HypC"/>
</dbReference>
<dbReference type="RefSeq" id="WP_052349528.1">
    <property type="nucleotide sequence ID" value="NZ_JFZT01000057.1"/>
</dbReference>
<accession>A0A031LK94</accession>
<evidence type="ECO:0000256" key="1">
    <source>
        <dbReference type="ARBA" id="ARBA00006018"/>
    </source>
</evidence>
<gene>
    <name evidence="2" type="ORF">CM19_10800</name>
</gene>
<dbReference type="Pfam" id="PF01455">
    <property type="entry name" value="HupF_HypC"/>
    <property type="match status" value="1"/>
</dbReference>
<dbReference type="OrthoDB" id="43695at2157"/>
<proteinExistence type="inferred from homology"/>
<protein>
    <submittedName>
        <fullName evidence="2">Hydrogenase accessory protein</fullName>
    </submittedName>
</protein>
<evidence type="ECO:0000313" key="3">
    <source>
        <dbReference type="Proteomes" id="UP000024332"/>
    </source>
</evidence>
<evidence type="ECO:0000313" key="2">
    <source>
        <dbReference type="EMBL" id="EZQ01966.1"/>
    </source>
</evidence>
<organism evidence="2 3">
    <name type="scientific">Candidatus Acidianus copahuensis</name>
    <dbReference type="NCBI Taxonomy" id="1160895"/>
    <lineage>
        <taxon>Archaea</taxon>
        <taxon>Thermoproteota</taxon>
        <taxon>Thermoprotei</taxon>
        <taxon>Sulfolobales</taxon>
        <taxon>Sulfolobaceae</taxon>
        <taxon>Acidianus</taxon>
    </lineage>
</organism>
<keyword evidence="3" id="KW-1185">Reference proteome</keyword>
<dbReference type="Gene3D" id="2.30.30.140">
    <property type="match status" value="1"/>
</dbReference>
<dbReference type="Proteomes" id="UP000024332">
    <property type="component" value="Unassembled WGS sequence"/>
</dbReference>
<dbReference type="EMBL" id="JFZT01000057">
    <property type="protein sequence ID" value="EZQ01966.1"/>
    <property type="molecule type" value="Genomic_DNA"/>
</dbReference>
<comment type="similarity">
    <text evidence="1">Belongs to the HupF/HypC family.</text>
</comment>
<reference evidence="2 3" key="1">
    <citation type="submission" date="2014-03" db="EMBL/GenBank/DDBJ databases">
        <title>Draft genome sequence of the novel thermoacidophilic archaea Acidianus copahuensis ALE1 strain, isolated from Copahue volcanic area in Neuquen Argentina.</title>
        <authorList>
            <person name="Urbieta M.S."/>
            <person name="Rascovan N."/>
            <person name="Castro C."/>
            <person name="Revale S."/>
            <person name="Giaveno M.A."/>
            <person name="Vazquez M.P."/>
            <person name="Donati E.R."/>
        </authorList>
    </citation>
    <scope>NUCLEOTIDE SEQUENCE [LARGE SCALE GENOMIC DNA]</scope>
    <source>
        <strain evidence="2 3">ALE1</strain>
    </source>
</reference>
<dbReference type="AlphaFoldDB" id="A0A031LK94"/>